<organism evidence="1">
    <name type="scientific">Dolosigranulum savutiense</name>
    <dbReference type="NCBI Taxonomy" id="3110288"/>
    <lineage>
        <taxon>Bacteria</taxon>
        <taxon>Bacillati</taxon>
        <taxon>Bacillota</taxon>
        <taxon>Bacilli</taxon>
        <taxon>Lactobacillales</taxon>
        <taxon>Carnobacteriaceae</taxon>
        <taxon>Dolosigranulum</taxon>
    </lineage>
</organism>
<gene>
    <name evidence="1" type="ORF">VUQ09_01805</name>
</gene>
<dbReference type="EMBL" id="CP142434">
    <property type="protein sequence ID" value="XBC48149.1"/>
    <property type="molecule type" value="Genomic_DNA"/>
</dbReference>
<reference evidence="1" key="1">
    <citation type="submission" date="2023-12" db="EMBL/GenBank/DDBJ databases">
        <title>Dolosigranulum savutii sp. nov. isolated from human upper respiratory samples collected in Botswana.</title>
        <authorList>
            <person name="Kelly M.S."/>
        </authorList>
    </citation>
    <scope>NUCLEOTIDE SEQUENCE</scope>
    <source>
        <strain evidence="1">MSK312</strain>
    </source>
</reference>
<evidence type="ECO:0000313" key="1">
    <source>
        <dbReference type="EMBL" id="XBC48149.1"/>
    </source>
</evidence>
<dbReference type="RefSeq" id="WP_347298164.1">
    <property type="nucleotide sequence ID" value="NZ_CP142434.1"/>
</dbReference>
<protein>
    <submittedName>
        <fullName evidence="1">Uncharacterized protein</fullName>
    </submittedName>
</protein>
<name>A0AB74TNK5_9LACT</name>
<proteinExistence type="predicted"/>
<sequence length="84" mass="9915">MKYRVYEIGTNVGFSGMFCIDKKNNDLMESVYLAFEKNLFVDIHVMSKDGSKINENPIQINPRFIEYVWEVERDHYPVHLGGKR</sequence>
<dbReference type="AlphaFoldDB" id="A0AB74TNK5"/>
<accession>A0AB74TNK5</accession>